<dbReference type="GO" id="GO:0000978">
    <property type="term" value="F:RNA polymerase II cis-regulatory region sequence-specific DNA binding"/>
    <property type="evidence" value="ECO:0007669"/>
    <property type="project" value="TreeGrafter"/>
</dbReference>
<proteinExistence type="predicted"/>
<dbReference type="Gene3D" id="3.30.160.60">
    <property type="entry name" value="Classic Zinc Finger"/>
    <property type="match status" value="2"/>
</dbReference>
<feature type="domain" description="C2H2-type" evidence="7">
    <location>
        <begin position="78"/>
        <end position="105"/>
    </location>
</feature>
<dbReference type="GO" id="GO:0008270">
    <property type="term" value="F:zinc ion binding"/>
    <property type="evidence" value="ECO:0007669"/>
    <property type="project" value="UniProtKB-KW"/>
</dbReference>
<dbReference type="FunFam" id="3.30.160.60:FF:002061">
    <property type="entry name" value="Uncharacterized protein"/>
    <property type="match status" value="2"/>
</dbReference>
<feature type="region of interest" description="Disordered" evidence="6">
    <location>
        <begin position="45"/>
        <end position="80"/>
    </location>
</feature>
<evidence type="ECO:0000313" key="9">
    <source>
        <dbReference type="Proteomes" id="UP000660704"/>
    </source>
</evidence>
<keyword evidence="1" id="KW-0479">Metal-binding</keyword>
<dbReference type="PROSITE" id="PS50157">
    <property type="entry name" value="ZINC_FINGER_C2H2_2"/>
    <property type="match status" value="2"/>
</dbReference>
<dbReference type="AlphaFoldDB" id="A0A851JQ73"/>
<keyword evidence="3 5" id="KW-0863">Zinc-finger</keyword>
<keyword evidence="4" id="KW-0862">Zinc</keyword>
<evidence type="ECO:0000256" key="4">
    <source>
        <dbReference type="ARBA" id="ARBA00022833"/>
    </source>
</evidence>
<dbReference type="SMART" id="SM00355">
    <property type="entry name" value="ZnF_C2H2"/>
    <property type="match status" value="2"/>
</dbReference>
<feature type="domain" description="C2H2-type" evidence="7">
    <location>
        <begin position="15"/>
        <end position="42"/>
    </location>
</feature>
<feature type="non-terminal residue" evidence="8">
    <location>
        <position position="111"/>
    </location>
</feature>
<evidence type="ECO:0000256" key="5">
    <source>
        <dbReference type="PROSITE-ProRule" id="PRU00042"/>
    </source>
</evidence>
<dbReference type="InterPro" id="IPR036236">
    <property type="entry name" value="Znf_C2H2_sf"/>
</dbReference>
<dbReference type="Proteomes" id="UP000660704">
    <property type="component" value="Unassembled WGS sequence"/>
</dbReference>
<organism evidence="8 9">
    <name type="scientific">Donacobius atricapilla</name>
    <dbReference type="NCBI Taxonomy" id="237420"/>
    <lineage>
        <taxon>Eukaryota</taxon>
        <taxon>Metazoa</taxon>
        <taxon>Chordata</taxon>
        <taxon>Craniata</taxon>
        <taxon>Vertebrata</taxon>
        <taxon>Euteleostomi</taxon>
        <taxon>Archelosauria</taxon>
        <taxon>Archosauria</taxon>
        <taxon>Dinosauria</taxon>
        <taxon>Saurischia</taxon>
        <taxon>Theropoda</taxon>
        <taxon>Coelurosauria</taxon>
        <taxon>Aves</taxon>
        <taxon>Neognathae</taxon>
        <taxon>Neoaves</taxon>
        <taxon>Telluraves</taxon>
        <taxon>Australaves</taxon>
        <taxon>Passeriformes</taxon>
        <taxon>Mimidae</taxon>
        <taxon>Donacobius</taxon>
    </lineage>
</organism>
<accession>A0A851JQ73</accession>
<dbReference type="PANTHER" id="PTHR23226:SF377">
    <property type="entry name" value="ZINC FINGER AND SCAN DOMAIN-CONTAINING PROTEIN 20"/>
    <property type="match status" value="1"/>
</dbReference>
<evidence type="ECO:0000259" key="7">
    <source>
        <dbReference type="PROSITE" id="PS50157"/>
    </source>
</evidence>
<gene>
    <name evidence="8" type="primary">Znf252</name>
    <name evidence="8" type="ORF">DONATR_R15078</name>
</gene>
<dbReference type="PROSITE" id="PS00028">
    <property type="entry name" value="ZINC_FINGER_C2H2_1"/>
    <property type="match status" value="2"/>
</dbReference>
<evidence type="ECO:0000256" key="3">
    <source>
        <dbReference type="ARBA" id="ARBA00022771"/>
    </source>
</evidence>
<name>A0A851JQ73_9PASS</name>
<feature type="non-terminal residue" evidence="8">
    <location>
        <position position="1"/>
    </location>
</feature>
<evidence type="ECO:0000256" key="6">
    <source>
        <dbReference type="SAM" id="MobiDB-lite"/>
    </source>
</evidence>
<keyword evidence="9" id="KW-1185">Reference proteome</keyword>
<dbReference type="GO" id="GO:0000981">
    <property type="term" value="F:DNA-binding transcription factor activity, RNA polymerase II-specific"/>
    <property type="evidence" value="ECO:0007669"/>
    <property type="project" value="TreeGrafter"/>
</dbReference>
<keyword evidence="2" id="KW-0677">Repeat</keyword>
<sequence length="111" mass="12726">EQGVPEQLQDGEKPHKCSKCKKSFSKRCSLIRHCRIHLSEWPYVSRGSEEERSTLGRGGGQNVEQGVPEQLQDGEKPHKCSKCKKSFSKRCSLIRHCRIHLSEWPYVCGEC</sequence>
<comment type="caution">
    <text evidence="8">The sequence shown here is derived from an EMBL/GenBank/DDBJ whole genome shotgun (WGS) entry which is preliminary data.</text>
</comment>
<evidence type="ECO:0000256" key="1">
    <source>
        <dbReference type="ARBA" id="ARBA00022723"/>
    </source>
</evidence>
<protein>
    <submittedName>
        <fullName evidence="8">ZN252 protein</fullName>
    </submittedName>
</protein>
<dbReference type="EMBL" id="WBMY01015550">
    <property type="protein sequence ID" value="NXB80516.1"/>
    <property type="molecule type" value="Genomic_DNA"/>
</dbReference>
<evidence type="ECO:0000313" key="8">
    <source>
        <dbReference type="EMBL" id="NXB80516.1"/>
    </source>
</evidence>
<dbReference type="InterPro" id="IPR013087">
    <property type="entry name" value="Znf_C2H2_type"/>
</dbReference>
<dbReference type="PANTHER" id="PTHR23226">
    <property type="entry name" value="ZINC FINGER AND SCAN DOMAIN-CONTAINING"/>
    <property type="match status" value="1"/>
</dbReference>
<reference evidence="8" key="1">
    <citation type="submission" date="2019-09" db="EMBL/GenBank/DDBJ databases">
        <title>Bird 10,000 Genomes (B10K) Project - Family phase.</title>
        <authorList>
            <person name="Zhang G."/>
        </authorList>
    </citation>
    <scope>NUCLEOTIDE SEQUENCE</scope>
    <source>
        <strain evidence="8">B10K-DU-001-63</strain>
        <tissue evidence="8">Muscle</tissue>
    </source>
</reference>
<dbReference type="SUPFAM" id="SSF57667">
    <property type="entry name" value="beta-beta-alpha zinc fingers"/>
    <property type="match status" value="2"/>
</dbReference>
<evidence type="ECO:0000256" key="2">
    <source>
        <dbReference type="ARBA" id="ARBA00022737"/>
    </source>
</evidence>